<dbReference type="GO" id="GO:0016020">
    <property type="term" value="C:membrane"/>
    <property type="evidence" value="ECO:0007669"/>
    <property type="project" value="UniProtKB-SubCell"/>
</dbReference>
<dbReference type="Gene3D" id="1.50.40.10">
    <property type="entry name" value="Mitochondrial carrier domain"/>
    <property type="match status" value="1"/>
</dbReference>
<keyword evidence="3" id="KW-0472">Membrane</keyword>
<evidence type="ECO:0000313" key="4">
    <source>
        <dbReference type="EMBL" id="KTD36807.1"/>
    </source>
</evidence>
<reference evidence="4 5" key="1">
    <citation type="submission" date="2015-11" db="EMBL/GenBank/DDBJ databases">
        <title>Genomic analysis of 38 Legionella species identifies large and diverse effector repertoires.</title>
        <authorList>
            <person name="Burstein D."/>
            <person name="Amaro F."/>
            <person name="Zusman T."/>
            <person name="Lifshitz Z."/>
            <person name="Cohen O."/>
            <person name="Gilbert J.A."/>
            <person name="Pupko T."/>
            <person name="Shuman H.A."/>
            <person name="Segal G."/>
        </authorList>
    </citation>
    <scope>NUCLEOTIDE SEQUENCE [LARGE SCALE GENOMIC DNA]</scope>
    <source>
        <strain evidence="4 5">ATCC 49506</strain>
    </source>
</reference>
<dbReference type="InterPro" id="IPR018108">
    <property type="entry name" value="MCP_transmembrane"/>
</dbReference>
<gene>
    <name evidence="4" type="ORF">Lnau_1791</name>
</gene>
<dbReference type="Pfam" id="PF18405">
    <property type="entry name" value="SLC25_like"/>
    <property type="match status" value="2"/>
</dbReference>
<evidence type="ECO:0000256" key="2">
    <source>
        <dbReference type="ARBA" id="ARBA00022692"/>
    </source>
</evidence>
<evidence type="ECO:0000256" key="3">
    <source>
        <dbReference type="ARBA" id="ARBA00023136"/>
    </source>
</evidence>
<dbReference type="PROSITE" id="PS50920">
    <property type="entry name" value="SOLCAR"/>
    <property type="match status" value="1"/>
</dbReference>
<protein>
    <submittedName>
        <fullName evidence="4">Periplasmic ligand-binding sensor domain protein</fullName>
    </submittedName>
</protein>
<comment type="caution">
    <text evidence="4">The sequence shown here is derived from an EMBL/GenBank/DDBJ whole genome shotgun (WGS) entry which is preliminary data.</text>
</comment>
<evidence type="ECO:0000256" key="1">
    <source>
        <dbReference type="ARBA" id="ARBA00004141"/>
    </source>
</evidence>
<name>A0A0W0WWW2_9GAMM</name>
<organism evidence="4 5">
    <name type="scientific">Legionella nautarum</name>
    <dbReference type="NCBI Taxonomy" id="45070"/>
    <lineage>
        <taxon>Bacteria</taxon>
        <taxon>Pseudomonadati</taxon>
        <taxon>Pseudomonadota</taxon>
        <taxon>Gammaproteobacteria</taxon>
        <taxon>Legionellales</taxon>
        <taxon>Legionellaceae</taxon>
        <taxon>Legionella</taxon>
    </lineage>
</organism>
<comment type="subcellular location">
    <subcellularLocation>
        <location evidence="1">Membrane</location>
        <topology evidence="1">Multi-pass membrane protein</topology>
    </subcellularLocation>
</comment>
<dbReference type="InterPro" id="IPR023395">
    <property type="entry name" value="MCP_dom_sf"/>
</dbReference>
<keyword evidence="2" id="KW-0812">Transmembrane</keyword>
<dbReference type="PATRIC" id="fig|45070.6.peg.1883"/>
<dbReference type="EMBL" id="LNYO01000013">
    <property type="protein sequence ID" value="KTD36807.1"/>
    <property type="molecule type" value="Genomic_DNA"/>
</dbReference>
<dbReference type="SUPFAM" id="SSF103506">
    <property type="entry name" value="Mitochondrial carrier"/>
    <property type="match status" value="1"/>
</dbReference>
<accession>A0A0W0WWW2</accession>
<dbReference type="RefSeq" id="WP_058504766.1">
    <property type="nucleotide sequence ID" value="NZ_CAAAIF010000002.1"/>
</dbReference>
<keyword evidence="5" id="KW-1185">Reference proteome</keyword>
<dbReference type="Proteomes" id="UP000054725">
    <property type="component" value="Unassembled WGS sequence"/>
</dbReference>
<evidence type="ECO:0000313" key="5">
    <source>
        <dbReference type="Proteomes" id="UP000054725"/>
    </source>
</evidence>
<sequence>MQTKTEKSTTQSQPSDKAMSEMTYNGINWLSQTMLTCGAVVAFQSPIKTYLVNGVTAKPDSVGSIAAMGGIKSLYRGAAAQMYSGYLRTGYVTGAREFRPSESDRDVAGITQITHKMGITIAAALGDLGITQIPEYISTLRKAGKIVEPENKEGFFSKMKGVILRKESPVQVEKSFKWYRNFIPLMTGGISPRFAAGTINFGLLLNGGDQFGKSLPIENDFLRSLASGAISGAVAGITTTPLGMIKDRVQAEGVVTTNPVNGHKKLTNQSTTKVLSAFWSMATENPRAFVKMFATQAPLRGLQSGVTFAIIEGMDTLTNGKPFQNIIPEDYLPASERKNRNTFFQAPKSEEVTVEENTATPKNG</sequence>
<dbReference type="InterPro" id="IPR041000">
    <property type="entry name" value="Serine_protease"/>
</dbReference>
<dbReference type="OrthoDB" id="5633477at2"/>
<proteinExistence type="predicted"/>
<dbReference type="AlphaFoldDB" id="A0A0W0WWW2"/>